<evidence type="ECO:0000313" key="3">
    <source>
        <dbReference type="Proteomes" id="UP001310386"/>
    </source>
</evidence>
<name>A0ABU5ZN39_9BACL</name>
<dbReference type="EMBL" id="JAYJLD010000027">
    <property type="protein sequence ID" value="MEB3103096.1"/>
    <property type="molecule type" value="Genomic_DNA"/>
</dbReference>
<dbReference type="RefSeq" id="WP_371755223.1">
    <property type="nucleotide sequence ID" value="NZ_JAYJLD010000027.1"/>
</dbReference>
<protein>
    <submittedName>
        <fullName evidence="2">Uncharacterized protein</fullName>
    </submittedName>
</protein>
<evidence type="ECO:0000256" key="1">
    <source>
        <dbReference type="SAM" id="MobiDB-lite"/>
    </source>
</evidence>
<proteinExistence type="predicted"/>
<sequence>MIKKHEVEKRPGGGFGTKPTPEYTAKQEREARIAAALASPKASPTNKDIQQLLLDIAARQSEIYDMLKQRT</sequence>
<feature type="region of interest" description="Disordered" evidence="1">
    <location>
        <begin position="1"/>
        <end position="25"/>
    </location>
</feature>
<comment type="caution">
    <text evidence="2">The sequence shown here is derived from an EMBL/GenBank/DDBJ whole genome shotgun (WGS) entry which is preliminary data.</text>
</comment>
<evidence type="ECO:0000313" key="2">
    <source>
        <dbReference type="EMBL" id="MEB3103096.1"/>
    </source>
</evidence>
<accession>A0ABU5ZN39</accession>
<dbReference type="Proteomes" id="UP001310386">
    <property type="component" value="Unassembled WGS sequence"/>
</dbReference>
<gene>
    <name evidence="2" type="ORF">VF724_15675</name>
</gene>
<reference evidence="2" key="1">
    <citation type="submission" date="2023-12" db="EMBL/GenBank/DDBJ databases">
        <title>Fervidustalea candida gen. nov., sp. nov., a novel member of the family Paenibacillaceae isolated from a geothermal area.</title>
        <authorList>
            <person name="Li W.-J."/>
            <person name="Jiao J.-Y."/>
            <person name="Chen Y."/>
        </authorList>
    </citation>
    <scope>NUCLEOTIDE SEQUENCE</scope>
    <source>
        <strain evidence="2">SYSU GA230002</strain>
    </source>
</reference>
<feature type="compositionally biased region" description="Basic and acidic residues" evidence="1">
    <location>
        <begin position="1"/>
        <end position="11"/>
    </location>
</feature>
<keyword evidence="3" id="KW-1185">Reference proteome</keyword>
<organism evidence="2 3">
    <name type="scientific">Ferviditalea candida</name>
    <dbReference type="NCBI Taxonomy" id="3108399"/>
    <lineage>
        <taxon>Bacteria</taxon>
        <taxon>Bacillati</taxon>
        <taxon>Bacillota</taxon>
        <taxon>Bacilli</taxon>
        <taxon>Bacillales</taxon>
        <taxon>Paenibacillaceae</taxon>
        <taxon>Ferviditalea</taxon>
    </lineage>
</organism>